<protein>
    <submittedName>
        <fullName evidence="10">MFS transporter</fullName>
    </submittedName>
</protein>
<sequence>MFVLPISIAGTAIALPDISRDLGDSPTALQWVVNGFNVSFALFTLVWGALSDRLGHKRTFMIGSLFILGASVLSVVSPNLYVLDAGRLLAGVGGAAVATGGTALLSNAYSGARRARAFALLGTTVGLGLAAGPTLSGGLVTFVGWQGVFAAAGAISIVALLAGGALPKDHRHPVEGNRKLIDFSPVRNRYFLAVILVPVAGSLGYVTLLTYLPVALSAVLGMSAGQAGVFLLPLTLPVLVAPVLATTLVHRVRRITPMVIINVSLVVLVVGDLGMLLLGPDAPKWTLVLPMVLLGFGWGLPIGLIDGEALAAVPARSAGAAAGVLNFVRLGSEAAAVGVYAAVTAGLLSARIDDPGLARKVSAGGSGAAGAYAEVFHLVVIALALLPLLLAVVINVLHRAHKSPAAGTLSADPDQHQEDPIADQVGT</sequence>
<dbReference type="Gene3D" id="1.20.1720.10">
    <property type="entry name" value="Multidrug resistance protein D"/>
    <property type="match status" value="1"/>
</dbReference>
<dbReference type="InterPro" id="IPR020846">
    <property type="entry name" value="MFS_dom"/>
</dbReference>
<feature type="transmembrane region" description="Helical" evidence="8">
    <location>
        <begin position="259"/>
        <end position="279"/>
    </location>
</feature>
<reference evidence="10" key="1">
    <citation type="journal article" date="2019" name="Microbiol. Resour. Announc.">
        <title>Draft Genomic Sequences of Streptomyces misionensis and Streptomyces albidoflavus, bacteria applied for phytopathogen biocontrol.</title>
        <authorList>
            <person name="Pylro V."/>
            <person name="Dias A."/>
            <person name="Andreote F."/>
            <person name="Varani A."/>
            <person name="Andreote C."/>
            <person name="Bernardo E."/>
            <person name="Martins T."/>
        </authorList>
    </citation>
    <scope>NUCLEOTIDE SEQUENCE [LARGE SCALE GENOMIC DNA]</scope>
    <source>
        <strain evidence="10">66</strain>
    </source>
</reference>
<name>A0A5C6K144_9ACTN</name>
<accession>A0A5C6K144</accession>
<keyword evidence="3 8" id="KW-0812">Transmembrane</keyword>
<feature type="transmembrane region" description="Helical" evidence="8">
    <location>
        <begin position="88"/>
        <end position="106"/>
    </location>
</feature>
<evidence type="ECO:0000256" key="7">
    <source>
        <dbReference type="SAM" id="MobiDB-lite"/>
    </source>
</evidence>
<evidence type="ECO:0000256" key="6">
    <source>
        <dbReference type="ARBA" id="ARBA00023251"/>
    </source>
</evidence>
<feature type="domain" description="Major facilitator superfamily (MFS) profile" evidence="9">
    <location>
        <begin position="1"/>
        <end position="402"/>
    </location>
</feature>
<feature type="transmembrane region" description="Helical" evidence="8">
    <location>
        <begin position="317"/>
        <end position="343"/>
    </location>
</feature>
<evidence type="ECO:0000313" key="10">
    <source>
        <dbReference type="EMBL" id="TWV56752.1"/>
    </source>
</evidence>
<feature type="transmembrane region" description="Helical" evidence="8">
    <location>
        <begin position="285"/>
        <end position="305"/>
    </location>
</feature>
<keyword evidence="2" id="KW-0813">Transport</keyword>
<dbReference type="PANTHER" id="PTHR42718">
    <property type="entry name" value="MAJOR FACILITATOR SUPERFAMILY MULTIDRUG TRANSPORTER MFSC"/>
    <property type="match status" value="1"/>
</dbReference>
<feature type="transmembrane region" description="Helical" evidence="8">
    <location>
        <begin position="375"/>
        <end position="397"/>
    </location>
</feature>
<dbReference type="InterPro" id="IPR011701">
    <property type="entry name" value="MFS"/>
</dbReference>
<dbReference type="GO" id="GO:0046677">
    <property type="term" value="P:response to antibiotic"/>
    <property type="evidence" value="ECO:0007669"/>
    <property type="project" value="UniProtKB-KW"/>
</dbReference>
<dbReference type="EMBL" id="VOGW01000020">
    <property type="protein sequence ID" value="TWV56752.1"/>
    <property type="molecule type" value="Genomic_DNA"/>
</dbReference>
<dbReference type="GO" id="GO:0022857">
    <property type="term" value="F:transmembrane transporter activity"/>
    <property type="evidence" value="ECO:0007669"/>
    <property type="project" value="InterPro"/>
</dbReference>
<evidence type="ECO:0000256" key="4">
    <source>
        <dbReference type="ARBA" id="ARBA00022989"/>
    </source>
</evidence>
<evidence type="ECO:0000256" key="3">
    <source>
        <dbReference type="ARBA" id="ARBA00022692"/>
    </source>
</evidence>
<evidence type="ECO:0000256" key="1">
    <source>
        <dbReference type="ARBA" id="ARBA00004651"/>
    </source>
</evidence>
<dbReference type="InterPro" id="IPR036259">
    <property type="entry name" value="MFS_trans_sf"/>
</dbReference>
<organism evidence="10 11">
    <name type="scientific">Streptomyces misionensis</name>
    <dbReference type="NCBI Taxonomy" id="67331"/>
    <lineage>
        <taxon>Bacteria</taxon>
        <taxon>Bacillati</taxon>
        <taxon>Actinomycetota</taxon>
        <taxon>Actinomycetes</taxon>
        <taxon>Kitasatosporales</taxon>
        <taxon>Streptomycetaceae</taxon>
        <taxon>Streptomyces</taxon>
    </lineage>
</organism>
<dbReference type="SUPFAM" id="SSF103473">
    <property type="entry name" value="MFS general substrate transporter"/>
    <property type="match status" value="1"/>
</dbReference>
<feature type="transmembrane region" description="Helical" evidence="8">
    <location>
        <begin position="224"/>
        <end position="247"/>
    </location>
</feature>
<dbReference type="Pfam" id="PF07690">
    <property type="entry name" value="MFS_1"/>
    <property type="match status" value="1"/>
</dbReference>
<evidence type="ECO:0000259" key="9">
    <source>
        <dbReference type="PROSITE" id="PS50850"/>
    </source>
</evidence>
<evidence type="ECO:0000256" key="2">
    <source>
        <dbReference type="ARBA" id="ARBA00022448"/>
    </source>
</evidence>
<gene>
    <name evidence="10" type="ORF">FRZ03_03565</name>
</gene>
<feature type="transmembrane region" description="Helical" evidence="8">
    <location>
        <begin position="62"/>
        <end position="82"/>
    </location>
</feature>
<dbReference type="PANTHER" id="PTHR42718:SF9">
    <property type="entry name" value="MAJOR FACILITATOR SUPERFAMILY MULTIDRUG TRANSPORTER MFSC"/>
    <property type="match status" value="1"/>
</dbReference>
<feature type="transmembrane region" description="Helical" evidence="8">
    <location>
        <begin position="118"/>
        <end position="142"/>
    </location>
</feature>
<dbReference type="AlphaFoldDB" id="A0A5C6K144"/>
<proteinExistence type="predicted"/>
<dbReference type="Proteomes" id="UP000320481">
    <property type="component" value="Unassembled WGS sequence"/>
</dbReference>
<feature type="transmembrane region" description="Helical" evidence="8">
    <location>
        <begin position="188"/>
        <end position="212"/>
    </location>
</feature>
<evidence type="ECO:0000313" key="11">
    <source>
        <dbReference type="Proteomes" id="UP000320481"/>
    </source>
</evidence>
<feature type="region of interest" description="Disordered" evidence="7">
    <location>
        <begin position="405"/>
        <end position="427"/>
    </location>
</feature>
<comment type="subcellular location">
    <subcellularLocation>
        <location evidence="1">Cell membrane</location>
        <topology evidence="1">Multi-pass membrane protein</topology>
    </subcellularLocation>
</comment>
<keyword evidence="4 8" id="KW-1133">Transmembrane helix</keyword>
<keyword evidence="11" id="KW-1185">Reference proteome</keyword>
<evidence type="ECO:0000256" key="5">
    <source>
        <dbReference type="ARBA" id="ARBA00023136"/>
    </source>
</evidence>
<dbReference type="CDD" id="cd17321">
    <property type="entry name" value="MFS_MMR_MDR_like"/>
    <property type="match status" value="1"/>
</dbReference>
<keyword evidence="6" id="KW-0046">Antibiotic resistance</keyword>
<feature type="transmembrane region" description="Helical" evidence="8">
    <location>
        <begin position="30"/>
        <end position="50"/>
    </location>
</feature>
<dbReference type="GO" id="GO:0005886">
    <property type="term" value="C:plasma membrane"/>
    <property type="evidence" value="ECO:0007669"/>
    <property type="project" value="UniProtKB-SubCell"/>
</dbReference>
<dbReference type="PROSITE" id="PS50850">
    <property type="entry name" value="MFS"/>
    <property type="match status" value="1"/>
</dbReference>
<comment type="caution">
    <text evidence="10">The sequence shown here is derived from an EMBL/GenBank/DDBJ whole genome shotgun (WGS) entry which is preliminary data.</text>
</comment>
<feature type="transmembrane region" description="Helical" evidence="8">
    <location>
        <begin position="148"/>
        <end position="167"/>
    </location>
</feature>
<keyword evidence="5 8" id="KW-0472">Membrane</keyword>
<evidence type="ECO:0000256" key="8">
    <source>
        <dbReference type="SAM" id="Phobius"/>
    </source>
</evidence>